<dbReference type="Proteomes" id="UP001216390">
    <property type="component" value="Chromosome"/>
</dbReference>
<dbReference type="KEGG" id="ima:PO878_05135"/>
<keyword evidence="1" id="KW-0808">Transferase</keyword>
<feature type="domain" description="Methyltransferase" evidence="2">
    <location>
        <begin position="47"/>
        <end position="140"/>
    </location>
</feature>
<dbReference type="GO" id="GO:0008168">
    <property type="term" value="F:methyltransferase activity"/>
    <property type="evidence" value="ECO:0007669"/>
    <property type="project" value="UniProtKB-KW"/>
</dbReference>
<keyword evidence="3" id="KW-0489">Methyltransferase</keyword>
<dbReference type="PANTHER" id="PTHR43861">
    <property type="entry name" value="TRANS-ACONITATE 2-METHYLTRANSFERASE-RELATED"/>
    <property type="match status" value="1"/>
</dbReference>
<evidence type="ECO:0000313" key="3">
    <source>
        <dbReference type="EMBL" id="WCO68106.1"/>
    </source>
</evidence>
<dbReference type="CDD" id="cd02440">
    <property type="entry name" value="AdoMet_MTases"/>
    <property type="match status" value="1"/>
</dbReference>
<dbReference type="SUPFAM" id="SSF53335">
    <property type="entry name" value="S-adenosyl-L-methionine-dependent methyltransferases"/>
    <property type="match status" value="1"/>
</dbReference>
<dbReference type="EMBL" id="CP116942">
    <property type="protein sequence ID" value="WCO68106.1"/>
    <property type="molecule type" value="Genomic_DNA"/>
</dbReference>
<evidence type="ECO:0000259" key="2">
    <source>
        <dbReference type="Pfam" id="PF13649"/>
    </source>
</evidence>
<dbReference type="Pfam" id="PF13649">
    <property type="entry name" value="Methyltransf_25"/>
    <property type="match status" value="1"/>
</dbReference>
<dbReference type="GO" id="GO:0032259">
    <property type="term" value="P:methylation"/>
    <property type="evidence" value="ECO:0007669"/>
    <property type="project" value="UniProtKB-KW"/>
</dbReference>
<dbReference type="InterPro" id="IPR041698">
    <property type="entry name" value="Methyltransf_25"/>
</dbReference>
<protein>
    <submittedName>
        <fullName evidence="3">Methyltransferase domain-containing protein</fullName>
    </submittedName>
</protein>
<reference evidence="3" key="1">
    <citation type="submission" date="2023-01" db="EMBL/GenBank/DDBJ databases">
        <title>The diversity of Class Acidimicrobiia in South China Sea sediment environments and the proposal of Iamia marina sp. nov., a novel species of the genus Iamia.</title>
        <authorList>
            <person name="He Y."/>
            <person name="Tian X."/>
        </authorList>
    </citation>
    <scope>NUCLEOTIDE SEQUENCE</scope>
    <source>
        <strain evidence="3">DSM 19957</strain>
    </source>
</reference>
<gene>
    <name evidence="3" type="ORF">PO878_05135</name>
</gene>
<dbReference type="AlphaFoldDB" id="A0AAF0BSD1"/>
<dbReference type="RefSeq" id="WP_272737623.1">
    <property type="nucleotide sequence ID" value="NZ_CP116942.1"/>
</dbReference>
<keyword evidence="4" id="KW-1185">Reference proteome</keyword>
<name>A0AAF0BSD1_9ACTN</name>
<sequence length="212" mass="22960">MSDDVTGPTEAEEHWEARYRDSDRVWSGRVTAVLQAEAARLTPGTAVDLGCGEGADAIWLARQGWDVTAVDISATALARVEEHAAEAGVADRVRTARHELGRSFPEGTWDLVSAQFLQSQVELDRVAVLRRGAEAVAPGGVLLSVSHAAPPAWAPEHMADHHFPQPDEEREALALDPGAWEVLRCEVVAREGRSPDGHTGTLLDGVLLLRRR</sequence>
<evidence type="ECO:0000256" key="1">
    <source>
        <dbReference type="ARBA" id="ARBA00022679"/>
    </source>
</evidence>
<accession>A0AAF0BSD1</accession>
<dbReference type="InterPro" id="IPR029063">
    <property type="entry name" value="SAM-dependent_MTases_sf"/>
</dbReference>
<dbReference type="Gene3D" id="3.40.50.150">
    <property type="entry name" value="Vaccinia Virus protein VP39"/>
    <property type="match status" value="1"/>
</dbReference>
<proteinExistence type="predicted"/>
<evidence type="ECO:0000313" key="4">
    <source>
        <dbReference type="Proteomes" id="UP001216390"/>
    </source>
</evidence>
<organism evidence="3 4">
    <name type="scientific">Iamia majanohamensis</name>
    <dbReference type="NCBI Taxonomy" id="467976"/>
    <lineage>
        <taxon>Bacteria</taxon>
        <taxon>Bacillati</taxon>
        <taxon>Actinomycetota</taxon>
        <taxon>Acidimicrobiia</taxon>
        <taxon>Acidimicrobiales</taxon>
        <taxon>Iamiaceae</taxon>
        <taxon>Iamia</taxon>
    </lineage>
</organism>